<gene>
    <name evidence="1" type="ORF">BB559_000378</name>
</gene>
<comment type="caution">
    <text evidence="1">The sequence shown here is derived from an EMBL/GenBank/DDBJ whole genome shotgun (WGS) entry which is preliminary data.</text>
</comment>
<evidence type="ECO:0000313" key="1">
    <source>
        <dbReference type="EMBL" id="PVU99816.1"/>
    </source>
</evidence>
<evidence type="ECO:0000313" key="2">
    <source>
        <dbReference type="Proteomes" id="UP000245699"/>
    </source>
</evidence>
<dbReference type="EMBL" id="MBFT01000018">
    <property type="protein sequence ID" value="PVU99816.1"/>
    <property type="molecule type" value="Genomic_DNA"/>
</dbReference>
<protein>
    <submittedName>
        <fullName evidence="1">Uncharacterized protein</fullName>
    </submittedName>
</protein>
<reference evidence="1 2" key="1">
    <citation type="journal article" date="2018" name="MBio">
        <title>Comparative Genomics Reveals the Core Gene Toolbox for the Fungus-Insect Symbiosis.</title>
        <authorList>
            <person name="Wang Y."/>
            <person name="Stata M."/>
            <person name="Wang W."/>
            <person name="Stajich J.E."/>
            <person name="White M.M."/>
            <person name="Moncalvo J.M."/>
        </authorList>
    </citation>
    <scope>NUCLEOTIDE SEQUENCE [LARGE SCALE GENOMIC DNA]</scope>
    <source>
        <strain evidence="1 2">AUS-77-4</strain>
    </source>
</reference>
<organism evidence="1 2">
    <name type="scientific">Furculomyces boomerangus</name>
    <dbReference type="NCBI Taxonomy" id="61424"/>
    <lineage>
        <taxon>Eukaryota</taxon>
        <taxon>Fungi</taxon>
        <taxon>Fungi incertae sedis</taxon>
        <taxon>Zoopagomycota</taxon>
        <taxon>Kickxellomycotina</taxon>
        <taxon>Harpellomycetes</taxon>
        <taxon>Harpellales</taxon>
        <taxon>Harpellaceae</taxon>
        <taxon>Furculomyces</taxon>
    </lineage>
</organism>
<name>A0A2T9Z5J1_9FUNG</name>
<dbReference type="AlphaFoldDB" id="A0A2T9Z5J1"/>
<keyword evidence="2" id="KW-1185">Reference proteome</keyword>
<sequence>MFIRGSKCLNLGFYLARKTIRNRTFKIFTQKENNFYRESLKNSKCINYVNRFNFQNSYGTIVTEKIQSKNKNNGIIKPDHKLRNSISNVEIKNTAKSSKHTFKILPIRKKVDPLEIIESRENGLNKLSDCIDSGEMEKAIDIASSMKKSKVLQFNTSIPLVVPSLDIGALVYDEKINIIEDIEVLDMLIETAKNCHDTHLLFYFIRLIIDEFESKYDSNRQKMNPIILEKLLNVLTNKRFYSLPTRVYCGNKGIILLNHVGYKDLMEFTGYPDTFLASLIRIYGYSENGKKILYINKSLVGNEISTVLKAELVIALVNTFNMKLAKNMLLLLMKSNCRNNINELGLVVEAVRAVSNGMSELGYLNESLRFWETSLLAIGLTSSDVKSVGIDNLTTILQFYVNVMKCLVPFKMFSERFHNSATLKALKEGCRERIYSNSTILEELKSGWVKLITMRNSVVTHNTLELENELEIERRRVIFHLYSHAFIVFPDDFTQESIQKQFDKLGYYQNHIQADYILILWICALYSGTKISSLESTSWCFETLSLAISQLREDQISNKLFLPAMVAALPPFFKRNHSSSYLSSEEEISRVFAPSTMQVMHRSKQPKNKNIMHLAWLTSSFRTRWSRQMHFVFMWSCCLSYDFERFISQYEILNRYSQNSYRTMSRLNDHYPNDIKSRIKDEWYYLNLFWMCSNSFNFAHFALSKVYQDLKKEYLTDKPEMEHHKPISSQLTIAILNCCSALIKHSYSVTDEQYLDYRKCIKTSEKTNLSHHTKNSNTPFSNTTKANKLELNEALSSNESHIKEDKSKSLEGYFVDTNLGKSLKEEMRELRSSTFDIVLDLISRAYDLNIATGNSKMEEAVIRCCFSFQISPGNLLIKRENDVVDPVDEKAIVGEGEQMLANFVTRSGGVDSENLHLLSRPTFIKLFDYYRSNYEKLVNILNIYVSVYLTKGIITPRFFLEISHVLPILEQSNLNKLKQETYNQTRSEPNYFEIQICSYLVSSLLEKYFITNDKNNFDMSCRLDTLVLESLSKSKGFLSVLSTWEVQAVTVAKYWVLYLRCKKNNEHIRKRCLEHSLNCINVFLSNFRDNNRNTKKLIEDIYFKNKVEKILQTMPEWANLLNTIKKTYTNKNLEREIIQCCAEKHLLYLEKFLS</sequence>
<dbReference type="OrthoDB" id="5581782at2759"/>
<dbReference type="STRING" id="61424.A0A2T9Z5J1"/>
<accession>A0A2T9Z5J1</accession>
<proteinExistence type="predicted"/>
<dbReference type="Proteomes" id="UP000245699">
    <property type="component" value="Unassembled WGS sequence"/>
</dbReference>